<dbReference type="Pfam" id="PF00072">
    <property type="entry name" value="Response_reg"/>
    <property type="match status" value="1"/>
</dbReference>
<evidence type="ECO:0000256" key="2">
    <source>
        <dbReference type="ARBA" id="ARBA00022840"/>
    </source>
</evidence>
<sequence>MDTARRLLLVDPDSASRAAVQAALSGLGMVRVERSIADYDGAVRALDGPAIDLLLIVLDADPERALAAIRQIRAAAPRVPILPASRSRDGETILKALRAGATEFLPLPIDAEEARASIDRLMPSAAPEVAGQGAMLTIVGASGGVGCTTLAVNLATMLAKAPGASVALVDLDLLLGCVDTLLDVMPELTLADVTSEIDRYDETLLHRVLTRHESGVHVLSAPTDMEDAARVEPEALRRLLELLLRAFRFVVVDVSKGFQATDFIALELADTILMVTQLDVCSLRNGARLMQLFRQVEGVSDRVKVVVNRVGSDITSIGLKKAEETLGAPIGWQIPNVSDIVNSARVKGVPIEVEAPKHRITRALQDIARGFAPIGGDRPPKPFLGKFAAMFT</sequence>
<dbReference type="SMART" id="SM00448">
    <property type="entry name" value="REC"/>
    <property type="match status" value="1"/>
</dbReference>
<reference evidence="5 6" key="1">
    <citation type="submission" date="2019-02" db="EMBL/GenBank/DDBJ databases">
        <title>Deep-cultivation of Planctomycetes and their phenomic and genomic characterization uncovers novel biology.</title>
        <authorList>
            <person name="Wiegand S."/>
            <person name="Jogler M."/>
            <person name="Boedeker C."/>
            <person name="Pinto D."/>
            <person name="Vollmers J."/>
            <person name="Rivas-Marin E."/>
            <person name="Kohn T."/>
            <person name="Peeters S.H."/>
            <person name="Heuer A."/>
            <person name="Rast P."/>
            <person name="Oberbeckmann S."/>
            <person name="Bunk B."/>
            <person name="Jeske O."/>
            <person name="Meyerdierks A."/>
            <person name="Storesund J.E."/>
            <person name="Kallscheuer N."/>
            <person name="Luecker S."/>
            <person name="Lage O.M."/>
            <person name="Pohl T."/>
            <person name="Merkel B.J."/>
            <person name="Hornburger P."/>
            <person name="Mueller R.-W."/>
            <person name="Bruemmer F."/>
            <person name="Labrenz M."/>
            <person name="Spormann A.M."/>
            <person name="Op den Camp H."/>
            <person name="Overmann J."/>
            <person name="Amann R."/>
            <person name="Jetten M.S.M."/>
            <person name="Mascher T."/>
            <person name="Medema M.H."/>
            <person name="Devos D.P."/>
            <person name="Kaster A.-K."/>
            <person name="Ovreas L."/>
            <person name="Rohde M."/>
            <person name="Galperin M.Y."/>
            <person name="Jogler C."/>
        </authorList>
    </citation>
    <scope>NUCLEOTIDE SEQUENCE [LARGE SCALE GENOMIC DNA]</scope>
    <source>
        <strain evidence="5 6">ElP</strain>
    </source>
</reference>
<keyword evidence="2" id="KW-0067">ATP-binding</keyword>
<evidence type="ECO:0000256" key="3">
    <source>
        <dbReference type="PROSITE-ProRule" id="PRU00169"/>
    </source>
</evidence>
<dbReference type="Proteomes" id="UP000317835">
    <property type="component" value="Chromosome"/>
</dbReference>
<dbReference type="GO" id="GO:0000160">
    <property type="term" value="P:phosphorelay signal transduction system"/>
    <property type="evidence" value="ECO:0007669"/>
    <property type="project" value="InterPro"/>
</dbReference>
<keyword evidence="1" id="KW-0547">Nucleotide-binding</keyword>
<comment type="caution">
    <text evidence="3">Lacks conserved residue(s) required for the propagation of feature annotation.</text>
</comment>
<dbReference type="AlphaFoldDB" id="A0A518H552"/>
<dbReference type="InterPro" id="IPR002586">
    <property type="entry name" value="CobQ/CobB/MinD/ParA_Nub-bd_dom"/>
</dbReference>
<dbReference type="KEGG" id="tpla:ElP_38630"/>
<dbReference type="InterPro" id="IPR001789">
    <property type="entry name" value="Sig_transdc_resp-reg_receiver"/>
</dbReference>
<dbReference type="GO" id="GO:0016887">
    <property type="term" value="F:ATP hydrolysis activity"/>
    <property type="evidence" value="ECO:0007669"/>
    <property type="project" value="TreeGrafter"/>
</dbReference>
<evidence type="ECO:0000313" key="6">
    <source>
        <dbReference type="Proteomes" id="UP000317835"/>
    </source>
</evidence>
<dbReference type="RefSeq" id="WP_145271897.1">
    <property type="nucleotide sequence ID" value="NZ_CP036426.1"/>
</dbReference>
<evidence type="ECO:0000259" key="4">
    <source>
        <dbReference type="PROSITE" id="PS50110"/>
    </source>
</evidence>
<dbReference type="GO" id="GO:0051782">
    <property type="term" value="P:negative regulation of cell division"/>
    <property type="evidence" value="ECO:0007669"/>
    <property type="project" value="TreeGrafter"/>
</dbReference>
<dbReference type="Gene3D" id="3.40.50.2300">
    <property type="match status" value="1"/>
</dbReference>
<dbReference type="Gene3D" id="3.40.50.300">
    <property type="entry name" value="P-loop containing nucleotide triphosphate hydrolases"/>
    <property type="match status" value="1"/>
</dbReference>
<dbReference type="GO" id="GO:0009898">
    <property type="term" value="C:cytoplasmic side of plasma membrane"/>
    <property type="evidence" value="ECO:0007669"/>
    <property type="project" value="TreeGrafter"/>
</dbReference>
<gene>
    <name evidence="5" type="primary">minD</name>
    <name evidence="5" type="ORF">ElP_38630</name>
</gene>
<proteinExistence type="predicted"/>
<dbReference type="GO" id="GO:0005524">
    <property type="term" value="F:ATP binding"/>
    <property type="evidence" value="ECO:0007669"/>
    <property type="project" value="UniProtKB-KW"/>
</dbReference>
<dbReference type="OrthoDB" id="9768734at2"/>
<dbReference type="InterPro" id="IPR050625">
    <property type="entry name" value="ParA/MinD_ATPase"/>
</dbReference>
<dbReference type="PROSITE" id="PS50110">
    <property type="entry name" value="RESPONSE_REGULATORY"/>
    <property type="match status" value="1"/>
</dbReference>
<name>A0A518H552_9BACT</name>
<evidence type="ECO:0000256" key="1">
    <source>
        <dbReference type="ARBA" id="ARBA00022741"/>
    </source>
</evidence>
<evidence type="ECO:0000313" key="5">
    <source>
        <dbReference type="EMBL" id="QDV35953.1"/>
    </source>
</evidence>
<feature type="domain" description="Response regulatory" evidence="4">
    <location>
        <begin position="6"/>
        <end position="122"/>
    </location>
</feature>
<dbReference type="SUPFAM" id="SSF52540">
    <property type="entry name" value="P-loop containing nucleoside triphosphate hydrolases"/>
    <property type="match status" value="1"/>
</dbReference>
<dbReference type="InterPro" id="IPR027417">
    <property type="entry name" value="P-loop_NTPase"/>
</dbReference>
<dbReference type="PANTHER" id="PTHR43384:SF6">
    <property type="entry name" value="SEPTUM SITE-DETERMINING PROTEIN MIND HOMOLOG, CHLOROPLASTIC"/>
    <property type="match status" value="1"/>
</dbReference>
<dbReference type="InterPro" id="IPR011006">
    <property type="entry name" value="CheY-like_superfamily"/>
</dbReference>
<protein>
    <submittedName>
        <fullName evidence="5">Septum site-determining protein MinD</fullName>
    </submittedName>
</protein>
<keyword evidence="6" id="KW-1185">Reference proteome</keyword>
<dbReference type="EMBL" id="CP036426">
    <property type="protein sequence ID" value="QDV35953.1"/>
    <property type="molecule type" value="Genomic_DNA"/>
</dbReference>
<organism evidence="5 6">
    <name type="scientific">Tautonia plasticadhaerens</name>
    <dbReference type="NCBI Taxonomy" id="2527974"/>
    <lineage>
        <taxon>Bacteria</taxon>
        <taxon>Pseudomonadati</taxon>
        <taxon>Planctomycetota</taxon>
        <taxon>Planctomycetia</taxon>
        <taxon>Isosphaerales</taxon>
        <taxon>Isosphaeraceae</taxon>
        <taxon>Tautonia</taxon>
    </lineage>
</organism>
<accession>A0A518H552</accession>
<dbReference type="PANTHER" id="PTHR43384">
    <property type="entry name" value="SEPTUM SITE-DETERMINING PROTEIN MIND HOMOLOG, CHLOROPLASTIC-RELATED"/>
    <property type="match status" value="1"/>
</dbReference>
<dbReference type="GO" id="GO:0005829">
    <property type="term" value="C:cytosol"/>
    <property type="evidence" value="ECO:0007669"/>
    <property type="project" value="TreeGrafter"/>
</dbReference>
<dbReference type="SUPFAM" id="SSF52172">
    <property type="entry name" value="CheY-like"/>
    <property type="match status" value="1"/>
</dbReference>
<dbReference type="Pfam" id="PF01656">
    <property type="entry name" value="CbiA"/>
    <property type="match status" value="1"/>
</dbReference>